<dbReference type="Proteomes" id="UP000076128">
    <property type="component" value="Chromosome"/>
</dbReference>
<dbReference type="EMBL" id="CP012661">
    <property type="protein sequence ID" value="AMY70484.1"/>
    <property type="molecule type" value="Genomic_DNA"/>
</dbReference>
<organism evidence="2 3">
    <name type="scientific">Frigidibacter mobilis</name>
    <dbReference type="NCBI Taxonomy" id="1335048"/>
    <lineage>
        <taxon>Bacteria</taxon>
        <taxon>Pseudomonadati</taxon>
        <taxon>Pseudomonadota</taxon>
        <taxon>Alphaproteobacteria</taxon>
        <taxon>Rhodobacterales</taxon>
        <taxon>Paracoccaceae</taxon>
        <taxon>Frigidibacter</taxon>
    </lineage>
</organism>
<evidence type="ECO:0000313" key="3">
    <source>
        <dbReference type="Proteomes" id="UP000076128"/>
    </source>
</evidence>
<accession>A0A159Z7I4</accession>
<dbReference type="RefSeq" id="WP_066815106.1">
    <property type="nucleotide sequence ID" value="NZ_CP012661.1"/>
</dbReference>
<feature type="signal peptide" evidence="1">
    <location>
        <begin position="1"/>
        <end position="17"/>
    </location>
</feature>
<reference evidence="2 3" key="1">
    <citation type="submission" date="2015-09" db="EMBL/GenBank/DDBJ databases">
        <title>Complete genome sequence of Defluviimonas alba cai42t isolated from an oilfield in Xinjiang.</title>
        <authorList>
            <person name="Geng S."/>
            <person name="Pan X."/>
            <person name="Wu X."/>
        </authorList>
    </citation>
    <scope>NUCLEOTIDE SEQUENCE [LARGE SCALE GENOMIC DNA]</scope>
    <source>
        <strain evidence="3">cai42</strain>
    </source>
</reference>
<evidence type="ECO:0008006" key="4">
    <source>
        <dbReference type="Google" id="ProtNLM"/>
    </source>
</evidence>
<protein>
    <recommendedName>
        <fullName evidence="4">Membrane-bound lysozyme-inhibitor of c-type lysozyme</fullName>
    </recommendedName>
</protein>
<proteinExistence type="predicted"/>
<sequence length="132" mass="13529">MIRAALVTMLMTGAAGATPVPAPVSIDGPPGTTCEVTLAHWYVLRFPPSSDGTLSVPLRFDPGGETVSILSRQGIEMAVEGLLCGPEADLHSSGQRLDFRRLARLARGGSPVTCHIDGSDTDCGTGTAAAGP</sequence>
<keyword evidence="3" id="KW-1185">Reference proteome</keyword>
<evidence type="ECO:0000256" key="1">
    <source>
        <dbReference type="SAM" id="SignalP"/>
    </source>
</evidence>
<dbReference type="AlphaFoldDB" id="A0A159Z7I4"/>
<name>A0A159Z7I4_9RHOB</name>
<gene>
    <name evidence="2" type="ORF">AKL17_3252</name>
</gene>
<feature type="chain" id="PRO_5007811507" description="Membrane-bound lysozyme-inhibitor of c-type lysozyme" evidence="1">
    <location>
        <begin position="18"/>
        <end position="132"/>
    </location>
</feature>
<dbReference type="STRING" id="1335048.AKL17_3252"/>
<evidence type="ECO:0000313" key="2">
    <source>
        <dbReference type="EMBL" id="AMY70484.1"/>
    </source>
</evidence>
<keyword evidence="1" id="KW-0732">Signal</keyword>
<dbReference type="KEGG" id="daa:AKL17_3252"/>